<dbReference type="EMBL" id="FNVO01000037">
    <property type="protein sequence ID" value="SEG93116.1"/>
    <property type="molecule type" value="Genomic_DNA"/>
</dbReference>
<evidence type="ECO:0000313" key="4">
    <source>
        <dbReference type="EMBL" id="SEG93116.1"/>
    </source>
</evidence>
<evidence type="ECO:0000259" key="3">
    <source>
        <dbReference type="PROSITE" id="PS51371"/>
    </source>
</evidence>
<organism evidence="4 5">
    <name type="scientific">Thermomonospora echinospora</name>
    <dbReference type="NCBI Taxonomy" id="1992"/>
    <lineage>
        <taxon>Bacteria</taxon>
        <taxon>Bacillati</taxon>
        <taxon>Actinomycetota</taxon>
        <taxon>Actinomycetes</taxon>
        <taxon>Streptosporangiales</taxon>
        <taxon>Thermomonosporaceae</taxon>
        <taxon>Thermomonospora</taxon>
    </lineage>
</organism>
<accession>A0A1H6E848</accession>
<gene>
    <name evidence="4" type="ORF">SAMN04489712_13717</name>
</gene>
<dbReference type="PROSITE" id="PS51371">
    <property type="entry name" value="CBS"/>
    <property type="match status" value="2"/>
</dbReference>
<dbReference type="Pfam" id="PF00571">
    <property type="entry name" value="CBS"/>
    <property type="match status" value="2"/>
</dbReference>
<dbReference type="Gene3D" id="3.10.580.10">
    <property type="entry name" value="CBS-domain"/>
    <property type="match status" value="1"/>
</dbReference>
<proteinExistence type="predicted"/>
<sequence>MGKAPSPGRKAGAVPPRIREVMSAAPIMVPLETTLAEVARLMRDRGIGDVLVTSAGRLCGIVTDRDIVVRAVADGLSAVVTTVGDICSAGPATVRPDDDTAAAAALMRRHAVRRLPVVEGHRTVGIVSIGDLAIVHGDDPVLADISKAPPNV</sequence>
<dbReference type="InterPro" id="IPR000644">
    <property type="entry name" value="CBS_dom"/>
</dbReference>
<dbReference type="Proteomes" id="UP000236723">
    <property type="component" value="Unassembled WGS sequence"/>
</dbReference>
<dbReference type="CDD" id="cd04622">
    <property type="entry name" value="CBS_pair_HRP1_like"/>
    <property type="match status" value="1"/>
</dbReference>
<dbReference type="AlphaFoldDB" id="A0A1H6E848"/>
<feature type="domain" description="CBS" evidence="3">
    <location>
        <begin position="22"/>
        <end position="79"/>
    </location>
</feature>
<feature type="domain" description="CBS" evidence="3">
    <location>
        <begin position="87"/>
        <end position="145"/>
    </location>
</feature>
<dbReference type="InterPro" id="IPR051257">
    <property type="entry name" value="Diverse_CBS-Domain"/>
</dbReference>
<evidence type="ECO:0000256" key="1">
    <source>
        <dbReference type="ARBA" id="ARBA00023122"/>
    </source>
</evidence>
<protein>
    <submittedName>
        <fullName evidence="4">CBS domain-containing protein</fullName>
    </submittedName>
</protein>
<reference evidence="5" key="1">
    <citation type="submission" date="2016-10" db="EMBL/GenBank/DDBJ databases">
        <authorList>
            <person name="Varghese N."/>
            <person name="Submissions S."/>
        </authorList>
    </citation>
    <scope>NUCLEOTIDE SEQUENCE [LARGE SCALE GENOMIC DNA]</scope>
    <source>
        <strain evidence="5">DSM 43163</strain>
    </source>
</reference>
<keyword evidence="1 2" id="KW-0129">CBS domain</keyword>
<dbReference type="PANTHER" id="PTHR43080">
    <property type="entry name" value="CBS DOMAIN-CONTAINING PROTEIN CBSX3, MITOCHONDRIAL"/>
    <property type="match status" value="1"/>
</dbReference>
<keyword evidence="5" id="KW-1185">Reference proteome</keyword>
<dbReference type="InterPro" id="IPR046342">
    <property type="entry name" value="CBS_dom_sf"/>
</dbReference>
<dbReference type="SUPFAM" id="SSF54631">
    <property type="entry name" value="CBS-domain pair"/>
    <property type="match status" value="1"/>
</dbReference>
<dbReference type="PANTHER" id="PTHR43080:SF2">
    <property type="entry name" value="CBS DOMAIN-CONTAINING PROTEIN"/>
    <property type="match status" value="1"/>
</dbReference>
<evidence type="ECO:0000313" key="5">
    <source>
        <dbReference type="Proteomes" id="UP000236723"/>
    </source>
</evidence>
<name>A0A1H6E848_9ACTN</name>
<dbReference type="SMART" id="SM00116">
    <property type="entry name" value="CBS"/>
    <property type="match status" value="2"/>
</dbReference>
<evidence type="ECO:0000256" key="2">
    <source>
        <dbReference type="PROSITE-ProRule" id="PRU00703"/>
    </source>
</evidence>